<comment type="caution">
    <text evidence="2">The sequence shown here is derived from an EMBL/GenBank/DDBJ whole genome shotgun (WGS) entry which is preliminary data.</text>
</comment>
<evidence type="ECO:0000313" key="3">
    <source>
        <dbReference type="Proteomes" id="UP001152622"/>
    </source>
</evidence>
<evidence type="ECO:0000313" key="2">
    <source>
        <dbReference type="EMBL" id="KAJ8370023.1"/>
    </source>
</evidence>
<dbReference type="AlphaFoldDB" id="A0A9Q1J7E3"/>
<feature type="region of interest" description="Disordered" evidence="1">
    <location>
        <begin position="23"/>
        <end position="43"/>
    </location>
</feature>
<dbReference type="Proteomes" id="UP001152622">
    <property type="component" value="Chromosome 3"/>
</dbReference>
<protein>
    <submittedName>
        <fullName evidence="2">Uncharacterized protein</fullName>
    </submittedName>
</protein>
<dbReference type="EMBL" id="JAINUF010000003">
    <property type="protein sequence ID" value="KAJ8370023.1"/>
    <property type="molecule type" value="Genomic_DNA"/>
</dbReference>
<keyword evidence="3" id="KW-1185">Reference proteome</keyword>
<name>A0A9Q1J7E3_SYNKA</name>
<feature type="region of interest" description="Disordered" evidence="1">
    <location>
        <begin position="60"/>
        <end position="87"/>
    </location>
</feature>
<evidence type="ECO:0000256" key="1">
    <source>
        <dbReference type="SAM" id="MobiDB-lite"/>
    </source>
</evidence>
<gene>
    <name evidence="2" type="ORF">SKAU_G00100510</name>
</gene>
<proteinExistence type="predicted"/>
<organism evidence="2 3">
    <name type="scientific">Synaphobranchus kaupii</name>
    <name type="common">Kaup's arrowtooth eel</name>
    <dbReference type="NCBI Taxonomy" id="118154"/>
    <lineage>
        <taxon>Eukaryota</taxon>
        <taxon>Metazoa</taxon>
        <taxon>Chordata</taxon>
        <taxon>Craniata</taxon>
        <taxon>Vertebrata</taxon>
        <taxon>Euteleostomi</taxon>
        <taxon>Actinopterygii</taxon>
        <taxon>Neopterygii</taxon>
        <taxon>Teleostei</taxon>
        <taxon>Anguilliformes</taxon>
        <taxon>Synaphobranchidae</taxon>
        <taxon>Synaphobranchus</taxon>
    </lineage>
</organism>
<sequence>MACLQWQTEALHTPCVPLPQRRSPLLPFPSQQRPISHHPEGNICSERRMALRRIIRPWLRNGTGSGAADTGSGAMSPRTHGDESCVSMETHDRFRAAF</sequence>
<accession>A0A9Q1J7E3</accession>
<reference evidence="2" key="1">
    <citation type="journal article" date="2023" name="Science">
        <title>Genome structures resolve the early diversification of teleost fishes.</title>
        <authorList>
            <person name="Parey E."/>
            <person name="Louis A."/>
            <person name="Montfort J."/>
            <person name="Bouchez O."/>
            <person name="Roques C."/>
            <person name="Iampietro C."/>
            <person name="Lluch J."/>
            <person name="Castinel A."/>
            <person name="Donnadieu C."/>
            <person name="Desvignes T."/>
            <person name="Floi Bucao C."/>
            <person name="Jouanno E."/>
            <person name="Wen M."/>
            <person name="Mejri S."/>
            <person name="Dirks R."/>
            <person name="Jansen H."/>
            <person name="Henkel C."/>
            <person name="Chen W.J."/>
            <person name="Zahm M."/>
            <person name="Cabau C."/>
            <person name="Klopp C."/>
            <person name="Thompson A.W."/>
            <person name="Robinson-Rechavi M."/>
            <person name="Braasch I."/>
            <person name="Lecointre G."/>
            <person name="Bobe J."/>
            <person name="Postlethwait J.H."/>
            <person name="Berthelot C."/>
            <person name="Roest Crollius H."/>
            <person name="Guiguen Y."/>
        </authorList>
    </citation>
    <scope>NUCLEOTIDE SEQUENCE</scope>
    <source>
        <strain evidence="2">WJC10195</strain>
    </source>
</reference>